<protein>
    <recommendedName>
        <fullName evidence="4">DUF368 domain-containing protein</fullName>
    </recommendedName>
</protein>
<keyword evidence="1" id="KW-0472">Membrane</keyword>
<name>A0A1E2VEP0_9GAMM</name>
<feature type="transmembrane region" description="Helical" evidence="1">
    <location>
        <begin position="139"/>
        <end position="164"/>
    </location>
</feature>
<evidence type="ECO:0000256" key="1">
    <source>
        <dbReference type="SAM" id="Phobius"/>
    </source>
</evidence>
<dbReference type="Proteomes" id="UP000094291">
    <property type="component" value="Unassembled WGS sequence"/>
</dbReference>
<keyword evidence="3" id="KW-1185">Reference proteome</keyword>
<accession>A0A1E2VEP0</accession>
<feature type="transmembrane region" description="Helical" evidence="1">
    <location>
        <begin position="56"/>
        <end position="79"/>
    </location>
</feature>
<feature type="transmembrane region" description="Helical" evidence="1">
    <location>
        <begin position="86"/>
        <end position="102"/>
    </location>
</feature>
<dbReference type="Pfam" id="PF04018">
    <property type="entry name" value="VCA0040-like"/>
    <property type="match status" value="1"/>
</dbReference>
<feature type="transmembrane region" description="Helical" evidence="1">
    <location>
        <begin position="267"/>
        <end position="286"/>
    </location>
</feature>
<keyword evidence="1" id="KW-1133">Transmembrane helix</keyword>
<evidence type="ECO:0008006" key="4">
    <source>
        <dbReference type="Google" id="ProtNLM"/>
    </source>
</evidence>
<dbReference type="InterPro" id="IPR007163">
    <property type="entry name" value="VCA0040-like"/>
</dbReference>
<sequence>MGAADTVPGISGGTIAFITGVYERLIYSLHQLGWPALKHWRQQGIKSAWRYIDGSFLATLLAGVITSVITLAHLVSWLLEAYPLQLNGFFFGLVASSALLLGRQVDHWGGNRLIAILIGALIARSLPELLPQLGSSSDSLFLVAGTIAICAMILPGISGSFLLLTMGLYGPVLNAVKSFDLPPILFFAIGCGLGLLAFSRLLNWLFTHYHGATFATLLGFVIGALPQVWPWQWVERYRINISDQWTILDQTPILPWQFNDISGQSPAYFSVILLMTLGFILVYITIRKD</sequence>
<keyword evidence="1" id="KW-0812">Transmembrane</keyword>
<evidence type="ECO:0000313" key="3">
    <source>
        <dbReference type="Proteomes" id="UP000094291"/>
    </source>
</evidence>
<feature type="transmembrane region" description="Helical" evidence="1">
    <location>
        <begin position="108"/>
        <end position="127"/>
    </location>
</feature>
<dbReference type="PANTHER" id="PTHR37308:SF1">
    <property type="entry name" value="POLYPRENYL-PHOSPHATE TRANSPORTER"/>
    <property type="match status" value="1"/>
</dbReference>
<gene>
    <name evidence="2" type="ORF">BFW38_12700</name>
</gene>
<reference evidence="2 3" key="1">
    <citation type="submission" date="2016-08" db="EMBL/GenBank/DDBJ databases">
        <authorList>
            <person name="Seilhamer J.J."/>
        </authorList>
    </citation>
    <scope>NUCLEOTIDE SEQUENCE [LARGE SCALE GENOMIC DNA]</scope>
    <source>
        <strain evidence="2 3">PH27A</strain>
    </source>
</reference>
<dbReference type="STRING" id="197479.BFW38_12700"/>
<organism evidence="2 3">
    <name type="scientific">Terasakiispira papahanaumokuakeensis</name>
    <dbReference type="NCBI Taxonomy" id="197479"/>
    <lineage>
        <taxon>Bacteria</taxon>
        <taxon>Pseudomonadati</taxon>
        <taxon>Pseudomonadota</taxon>
        <taxon>Gammaproteobacteria</taxon>
        <taxon>Oceanospirillales</taxon>
        <taxon>Terasakiispira</taxon>
    </lineage>
</organism>
<dbReference type="AlphaFoldDB" id="A0A1E2VEP0"/>
<feature type="transmembrane region" description="Helical" evidence="1">
    <location>
        <begin position="209"/>
        <end position="229"/>
    </location>
</feature>
<dbReference type="PANTHER" id="PTHR37308">
    <property type="entry name" value="INTEGRAL MEMBRANE PROTEIN"/>
    <property type="match status" value="1"/>
</dbReference>
<proteinExistence type="predicted"/>
<dbReference type="EMBL" id="MDTQ01000001">
    <property type="protein sequence ID" value="ODC05437.1"/>
    <property type="molecule type" value="Genomic_DNA"/>
</dbReference>
<feature type="transmembrane region" description="Helical" evidence="1">
    <location>
        <begin position="184"/>
        <end position="202"/>
    </location>
</feature>
<evidence type="ECO:0000313" key="2">
    <source>
        <dbReference type="EMBL" id="ODC05437.1"/>
    </source>
</evidence>
<comment type="caution">
    <text evidence="2">The sequence shown here is derived from an EMBL/GenBank/DDBJ whole genome shotgun (WGS) entry which is preliminary data.</text>
</comment>